<feature type="compositionally biased region" description="Basic and acidic residues" evidence="7">
    <location>
        <begin position="250"/>
        <end position="260"/>
    </location>
</feature>
<reference evidence="9 10" key="1">
    <citation type="submission" date="2020-05" db="EMBL/GenBank/DDBJ databases">
        <title>Genome sequence of Kribbella sandramycini ATCC 39419.</title>
        <authorList>
            <person name="Maclea K.S."/>
            <person name="Fair J.L."/>
        </authorList>
    </citation>
    <scope>NUCLEOTIDE SEQUENCE [LARGE SCALE GENOMIC DNA]</scope>
    <source>
        <strain evidence="9 10">ATCC 39419</strain>
    </source>
</reference>
<accession>A0A7Y4L6L0</accession>
<dbReference type="PROSITE" id="PS51679">
    <property type="entry name" value="SAM_MT_C5"/>
    <property type="match status" value="1"/>
</dbReference>
<dbReference type="Proteomes" id="UP000553957">
    <property type="component" value="Unassembled WGS sequence"/>
</dbReference>
<keyword evidence="10" id="KW-1185">Reference proteome</keyword>
<dbReference type="GO" id="GO:0003886">
    <property type="term" value="F:DNA (cytosine-5-)-methyltransferase activity"/>
    <property type="evidence" value="ECO:0007669"/>
    <property type="project" value="UniProtKB-EC"/>
</dbReference>
<evidence type="ECO:0000256" key="4">
    <source>
        <dbReference type="ARBA" id="ARBA00022691"/>
    </source>
</evidence>
<dbReference type="InterPro" id="IPR050390">
    <property type="entry name" value="C5-Methyltransferase"/>
</dbReference>
<feature type="region of interest" description="Disordered" evidence="7">
    <location>
        <begin position="243"/>
        <end position="262"/>
    </location>
</feature>
<evidence type="ECO:0000313" key="11">
    <source>
        <dbReference type="Proteomes" id="UP000553957"/>
    </source>
</evidence>
<keyword evidence="5" id="KW-0680">Restriction system</keyword>
<dbReference type="Pfam" id="PF00145">
    <property type="entry name" value="DNA_methylase"/>
    <property type="match status" value="2"/>
</dbReference>
<dbReference type="GO" id="GO:0009307">
    <property type="term" value="P:DNA restriction-modification system"/>
    <property type="evidence" value="ECO:0007669"/>
    <property type="project" value="UniProtKB-KW"/>
</dbReference>
<dbReference type="AlphaFoldDB" id="A0A7Y4L6L0"/>
<dbReference type="RefSeq" id="WP_171678581.1">
    <property type="nucleotide sequence ID" value="NZ_BAAAGT010000017.1"/>
</dbReference>
<comment type="caution">
    <text evidence="9">The sequence shown here is derived from an EMBL/GenBank/DDBJ whole genome shotgun (WGS) entry which is preliminary data.</text>
</comment>
<dbReference type="EMBL" id="JABJRC010000011">
    <property type="protein sequence ID" value="NOL45307.1"/>
    <property type="molecule type" value="Genomic_DNA"/>
</dbReference>
<dbReference type="PANTHER" id="PTHR10629:SF52">
    <property type="entry name" value="DNA (CYTOSINE-5)-METHYLTRANSFERASE 1"/>
    <property type="match status" value="1"/>
</dbReference>
<proteinExistence type="inferred from homology"/>
<reference evidence="8 11" key="2">
    <citation type="submission" date="2020-08" db="EMBL/GenBank/DDBJ databases">
        <title>Sequencing the genomes of 1000 actinobacteria strains.</title>
        <authorList>
            <person name="Klenk H.-P."/>
        </authorList>
    </citation>
    <scope>NUCLEOTIDE SEQUENCE [LARGE SCALE GENOMIC DNA]</scope>
    <source>
        <strain evidence="8 11">DSM 15626</strain>
    </source>
</reference>
<dbReference type="PANTHER" id="PTHR10629">
    <property type="entry name" value="CYTOSINE-SPECIFIC METHYLTRANSFERASE"/>
    <property type="match status" value="1"/>
</dbReference>
<keyword evidence="3 6" id="KW-0808">Transferase</keyword>
<dbReference type="Gene3D" id="3.90.120.10">
    <property type="entry name" value="DNA Methylase, subunit A, domain 2"/>
    <property type="match status" value="1"/>
</dbReference>
<dbReference type="GO" id="GO:0044027">
    <property type="term" value="P:negative regulation of gene expression via chromosomal CpG island methylation"/>
    <property type="evidence" value="ECO:0007669"/>
    <property type="project" value="TreeGrafter"/>
</dbReference>
<sequence length="375" mass="41234">MNRDQDGPSPHVQMVDLFAGPGGLDVAAQWLGVAAAGIEWDANACTTRRAAELQTERGDVRTFGPDKFAGAKILTGGPPCQTYTVAGNGNGRRALTEVVRAAEAMAAGEDVVELFTDRDVRTRLVLEPLRWVLQAHEAGEDYESIVLEQVPAVLPVWKTIQKVLKSIDYSCECAIFRTEEFGVPQTRRRAILIARKNAQVVLPRPTHHPYRRGVARGTGDESLMPWRTMGETLDRSTPYTVISNYGTGGDPKKRGERTSDEPAFTVTGKVSRNRVRAADGRFGRFDFREAGMLQTFPHDYPWSGHDVAQQIGNAIPPRLAVHVLAAALGRQVDNASLDLAVTRSWRDADIDSPLVRSMPMPMPMPTVTEQEPTHS</sequence>
<dbReference type="PRINTS" id="PR00105">
    <property type="entry name" value="C5METTRFRASE"/>
</dbReference>
<evidence type="ECO:0000313" key="10">
    <source>
        <dbReference type="Proteomes" id="UP000534306"/>
    </source>
</evidence>
<dbReference type="Gene3D" id="3.40.50.150">
    <property type="entry name" value="Vaccinia Virus protein VP39"/>
    <property type="match status" value="1"/>
</dbReference>
<dbReference type="InterPro" id="IPR029063">
    <property type="entry name" value="SAM-dependent_MTases_sf"/>
</dbReference>
<gene>
    <name evidence="8" type="ORF">HNR71_006084</name>
    <name evidence="9" type="ORF">HPO96_34170</name>
</gene>
<evidence type="ECO:0000256" key="6">
    <source>
        <dbReference type="PROSITE-ProRule" id="PRU01016"/>
    </source>
</evidence>
<name>A0A7Y4L6L0_9ACTN</name>
<evidence type="ECO:0000256" key="2">
    <source>
        <dbReference type="ARBA" id="ARBA00022603"/>
    </source>
</evidence>
<evidence type="ECO:0000256" key="7">
    <source>
        <dbReference type="SAM" id="MobiDB-lite"/>
    </source>
</evidence>
<feature type="active site" evidence="6">
    <location>
        <position position="80"/>
    </location>
</feature>
<dbReference type="GO" id="GO:0032259">
    <property type="term" value="P:methylation"/>
    <property type="evidence" value="ECO:0007669"/>
    <property type="project" value="UniProtKB-KW"/>
</dbReference>
<keyword evidence="2 6" id="KW-0489">Methyltransferase</keyword>
<dbReference type="EC" id="2.1.1.37" evidence="1"/>
<evidence type="ECO:0000313" key="9">
    <source>
        <dbReference type="EMBL" id="NOL45307.1"/>
    </source>
</evidence>
<dbReference type="GO" id="GO:0003677">
    <property type="term" value="F:DNA binding"/>
    <property type="evidence" value="ECO:0007669"/>
    <property type="project" value="TreeGrafter"/>
</dbReference>
<evidence type="ECO:0000256" key="3">
    <source>
        <dbReference type="ARBA" id="ARBA00022679"/>
    </source>
</evidence>
<dbReference type="EMBL" id="JACHKF010000001">
    <property type="protein sequence ID" value="MBB6570447.1"/>
    <property type="molecule type" value="Genomic_DNA"/>
</dbReference>
<feature type="region of interest" description="Disordered" evidence="7">
    <location>
        <begin position="354"/>
        <end position="375"/>
    </location>
</feature>
<evidence type="ECO:0000256" key="5">
    <source>
        <dbReference type="ARBA" id="ARBA00022747"/>
    </source>
</evidence>
<dbReference type="InterPro" id="IPR001525">
    <property type="entry name" value="C5_MeTfrase"/>
</dbReference>
<protein>
    <recommendedName>
        <fullName evidence="1">DNA (cytosine-5-)-methyltransferase</fullName>
        <ecNumber evidence="1">2.1.1.37</ecNumber>
    </recommendedName>
</protein>
<evidence type="ECO:0000313" key="8">
    <source>
        <dbReference type="EMBL" id="MBB6570447.1"/>
    </source>
</evidence>
<dbReference type="SUPFAM" id="SSF53335">
    <property type="entry name" value="S-adenosyl-L-methionine-dependent methyltransferases"/>
    <property type="match status" value="1"/>
</dbReference>
<dbReference type="Proteomes" id="UP000534306">
    <property type="component" value="Unassembled WGS sequence"/>
</dbReference>
<evidence type="ECO:0000256" key="1">
    <source>
        <dbReference type="ARBA" id="ARBA00011975"/>
    </source>
</evidence>
<organism evidence="9 10">
    <name type="scientific">Kribbella sandramycini</name>
    <dbReference type="NCBI Taxonomy" id="60450"/>
    <lineage>
        <taxon>Bacteria</taxon>
        <taxon>Bacillati</taxon>
        <taxon>Actinomycetota</taxon>
        <taxon>Actinomycetes</taxon>
        <taxon>Propionibacteriales</taxon>
        <taxon>Kribbellaceae</taxon>
        <taxon>Kribbella</taxon>
    </lineage>
</organism>
<keyword evidence="4 6" id="KW-0949">S-adenosyl-L-methionine</keyword>
<comment type="similarity">
    <text evidence="6">Belongs to the class I-like SAM-binding methyltransferase superfamily. C5-methyltransferase family.</text>
</comment>